<dbReference type="GO" id="GO:0003700">
    <property type="term" value="F:DNA-binding transcription factor activity"/>
    <property type="evidence" value="ECO:0007669"/>
    <property type="project" value="InterPro"/>
</dbReference>
<dbReference type="SUPFAM" id="SSF46785">
    <property type="entry name" value="Winged helix' DNA-binding domain"/>
    <property type="match status" value="1"/>
</dbReference>
<dbReference type="PRINTS" id="PR00039">
    <property type="entry name" value="HTHLYSR"/>
</dbReference>
<dbReference type="Pfam" id="PF03466">
    <property type="entry name" value="LysR_substrate"/>
    <property type="match status" value="1"/>
</dbReference>
<dbReference type="Proteomes" id="UP000239866">
    <property type="component" value="Unassembled WGS sequence"/>
</dbReference>
<dbReference type="InterPro" id="IPR036388">
    <property type="entry name" value="WH-like_DNA-bd_sf"/>
</dbReference>
<dbReference type="InterPro" id="IPR000847">
    <property type="entry name" value="LysR_HTH_N"/>
</dbReference>
<evidence type="ECO:0000256" key="3">
    <source>
        <dbReference type="ARBA" id="ARBA00023125"/>
    </source>
</evidence>
<keyword evidence="7" id="KW-1185">Reference proteome</keyword>
<dbReference type="GO" id="GO:0043565">
    <property type="term" value="F:sequence-specific DNA binding"/>
    <property type="evidence" value="ECO:0007669"/>
    <property type="project" value="TreeGrafter"/>
</dbReference>
<dbReference type="InterPro" id="IPR036390">
    <property type="entry name" value="WH_DNA-bd_sf"/>
</dbReference>
<organism evidence="6 7">
    <name type="scientific">Marinobacter fuscus</name>
    <dbReference type="NCBI Taxonomy" id="2109942"/>
    <lineage>
        <taxon>Bacteria</taxon>
        <taxon>Pseudomonadati</taxon>
        <taxon>Pseudomonadota</taxon>
        <taxon>Gammaproteobacteria</taxon>
        <taxon>Pseudomonadales</taxon>
        <taxon>Marinobacteraceae</taxon>
        <taxon>Marinobacter</taxon>
    </lineage>
</organism>
<dbReference type="InterPro" id="IPR005119">
    <property type="entry name" value="LysR_subst-bd"/>
</dbReference>
<dbReference type="AlphaFoldDB" id="A0A2T1KI63"/>
<evidence type="ECO:0000259" key="5">
    <source>
        <dbReference type="PROSITE" id="PS50931"/>
    </source>
</evidence>
<evidence type="ECO:0000313" key="7">
    <source>
        <dbReference type="Proteomes" id="UP000239866"/>
    </source>
</evidence>
<protein>
    <recommendedName>
        <fullName evidence="5">HTH lysR-type domain-containing protein</fullName>
    </recommendedName>
</protein>
<dbReference type="Pfam" id="PF00126">
    <property type="entry name" value="HTH_1"/>
    <property type="match status" value="1"/>
</dbReference>
<keyword evidence="4" id="KW-0804">Transcription</keyword>
<evidence type="ECO:0000313" key="6">
    <source>
        <dbReference type="EMBL" id="PSF09700.1"/>
    </source>
</evidence>
<evidence type="ECO:0000256" key="1">
    <source>
        <dbReference type="ARBA" id="ARBA00009437"/>
    </source>
</evidence>
<dbReference type="InterPro" id="IPR058163">
    <property type="entry name" value="LysR-type_TF_proteobact-type"/>
</dbReference>
<dbReference type="PROSITE" id="PS50931">
    <property type="entry name" value="HTH_LYSR"/>
    <property type="match status" value="1"/>
</dbReference>
<keyword evidence="2" id="KW-0805">Transcription regulation</keyword>
<evidence type="ECO:0000256" key="2">
    <source>
        <dbReference type="ARBA" id="ARBA00023015"/>
    </source>
</evidence>
<keyword evidence="3" id="KW-0238">DNA-binding</keyword>
<gene>
    <name evidence="6" type="ORF">C7H09_07690</name>
</gene>
<proteinExistence type="inferred from homology"/>
<name>A0A2T1KI63_9GAMM</name>
<dbReference type="OrthoDB" id="5877876at2"/>
<accession>A0A2T1KI63</accession>
<dbReference type="PANTHER" id="PTHR30537">
    <property type="entry name" value="HTH-TYPE TRANSCRIPTIONAL REGULATOR"/>
    <property type="match status" value="1"/>
</dbReference>
<comment type="caution">
    <text evidence="6">The sequence shown here is derived from an EMBL/GenBank/DDBJ whole genome shotgun (WGS) entry which is preliminary data.</text>
</comment>
<evidence type="ECO:0000256" key="4">
    <source>
        <dbReference type="ARBA" id="ARBA00023163"/>
    </source>
</evidence>
<dbReference type="SUPFAM" id="SSF53850">
    <property type="entry name" value="Periplasmic binding protein-like II"/>
    <property type="match status" value="1"/>
</dbReference>
<dbReference type="PANTHER" id="PTHR30537:SF79">
    <property type="entry name" value="TRANSCRIPTIONAL REGULATOR-RELATED"/>
    <property type="match status" value="1"/>
</dbReference>
<comment type="similarity">
    <text evidence="1">Belongs to the LysR transcriptional regulatory family.</text>
</comment>
<dbReference type="Gene3D" id="1.10.10.10">
    <property type="entry name" value="Winged helix-like DNA-binding domain superfamily/Winged helix DNA-binding domain"/>
    <property type="match status" value="1"/>
</dbReference>
<dbReference type="EMBL" id="PXNP01000030">
    <property type="protein sequence ID" value="PSF09700.1"/>
    <property type="molecule type" value="Genomic_DNA"/>
</dbReference>
<feature type="domain" description="HTH lysR-type" evidence="5">
    <location>
        <begin position="1"/>
        <end position="53"/>
    </location>
</feature>
<dbReference type="GO" id="GO:0006351">
    <property type="term" value="P:DNA-templated transcription"/>
    <property type="evidence" value="ECO:0007669"/>
    <property type="project" value="TreeGrafter"/>
</dbReference>
<sequence>MLAFEAVARLGSFSAAGNELYLSQSAVSKQVRTLEEYTRTPVFTRHSRGTELTAAGVTLLQEIQPALAQLSAGIDRVRQRHDAHTVTVIATHAVAQYWLFPKVIAFKRAHPGITIRIQSDNAITPAVINKYDFGVLFGNGQWPGLEASPLFHEYVYPVCRVDMPLPDLNHPRDLKQLPLIEMDSSDWDCIDWRAWFAHFNEDYEPHPDALTFNQMSLTYGAALEGFGVCLGWDFLVSKAVNEGTLKRVGDFVYDVGKMDYLVHHAREPLKPAAKTFQHWLLESVRM</sequence>
<reference evidence="6 7" key="1">
    <citation type="submission" date="2018-03" db="EMBL/GenBank/DDBJ databases">
        <title>Marinobacter brunus sp. nov., a marine bacterium of Gamma-proteobacteria isolated from the surface seawater of the South China Sea.</title>
        <authorList>
            <person name="Cheng H."/>
            <person name="Wu Y.-H."/>
            <person name="Xamxidin M."/>
            <person name="Xu X.-W."/>
        </authorList>
    </citation>
    <scope>NUCLEOTIDE SEQUENCE [LARGE SCALE GENOMIC DNA]</scope>
    <source>
        <strain evidence="6 7">NH169-3</strain>
    </source>
</reference>
<dbReference type="Gene3D" id="3.40.190.10">
    <property type="entry name" value="Periplasmic binding protein-like II"/>
    <property type="match status" value="2"/>
</dbReference>